<evidence type="ECO:0000259" key="2">
    <source>
        <dbReference type="Pfam" id="PF01243"/>
    </source>
</evidence>
<organism evidence="3">
    <name type="scientific">marine metagenome</name>
    <dbReference type="NCBI Taxonomy" id="408172"/>
    <lineage>
        <taxon>unclassified sequences</taxon>
        <taxon>metagenomes</taxon>
        <taxon>ecological metagenomes</taxon>
    </lineage>
</organism>
<dbReference type="AlphaFoldDB" id="A0A381XLU7"/>
<evidence type="ECO:0000313" key="3">
    <source>
        <dbReference type="EMBL" id="SVA65233.1"/>
    </source>
</evidence>
<dbReference type="PANTHER" id="PTHR35176">
    <property type="entry name" value="HEME OXYGENASE HI_0854-RELATED"/>
    <property type="match status" value="1"/>
</dbReference>
<dbReference type="EMBL" id="UINC01015504">
    <property type="protein sequence ID" value="SVA65233.1"/>
    <property type="molecule type" value="Genomic_DNA"/>
</dbReference>
<feature type="domain" description="Pyridoxamine 5'-phosphate oxidase N-terminal" evidence="2">
    <location>
        <begin position="14"/>
        <end position="146"/>
    </location>
</feature>
<feature type="non-terminal residue" evidence="3">
    <location>
        <position position="150"/>
    </location>
</feature>
<dbReference type="InterPro" id="IPR052019">
    <property type="entry name" value="F420H2_bilvrd_red/Heme_oxyg"/>
</dbReference>
<name>A0A381XLU7_9ZZZZ</name>
<dbReference type="Pfam" id="PF01243">
    <property type="entry name" value="PNPOx_N"/>
    <property type="match status" value="1"/>
</dbReference>
<evidence type="ECO:0000256" key="1">
    <source>
        <dbReference type="ARBA" id="ARBA00023002"/>
    </source>
</evidence>
<dbReference type="InterPro" id="IPR011576">
    <property type="entry name" value="Pyridox_Oxase_N"/>
</dbReference>
<protein>
    <recommendedName>
        <fullName evidence="2">Pyridoxamine 5'-phosphate oxidase N-terminal domain-containing protein</fullName>
    </recommendedName>
</protein>
<proteinExistence type="predicted"/>
<dbReference type="GO" id="GO:0005829">
    <property type="term" value="C:cytosol"/>
    <property type="evidence" value="ECO:0007669"/>
    <property type="project" value="TreeGrafter"/>
</dbReference>
<keyword evidence="1" id="KW-0560">Oxidoreductase</keyword>
<dbReference type="PANTHER" id="PTHR35176:SF6">
    <property type="entry name" value="HEME OXYGENASE HI_0854-RELATED"/>
    <property type="match status" value="1"/>
</dbReference>
<reference evidence="3" key="1">
    <citation type="submission" date="2018-05" db="EMBL/GenBank/DDBJ databases">
        <authorList>
            <person name="Lanie J.A."/>
            <person name="Ng W.-L."/>
            <person name="Kazmierczak K.M."/>
            <person name="Andrzejewski T.M."/>
            <person name="Davidsen T.M."/>
            <person name="Wayne K.J."/>
            <person name="Tettelin H."/>
            <person name="Glass J.I."/>
            <person name="Rusch D."/>
            <person name="Podicherti R."/>
            <person name="Tsui H.-C.T."/>
            <person name="Winkler M.E."/>
        </authorList>
    </citation>
    <scope>NUCLEOTIDE SEQUENCE</scope>
</reference>
<dbReference type="SUPFAM" id="SSF50475">
    <property type="entry name" value="FMN-binding split barrel"/>
    <property type="match status" value="1"/>
</dbReference>
<dbReference type="Gene3D" id="2.30.110.10">
    <property type="entry name" value="Electron Transport, Fmn-binding Protein, Chain A"/>
    <property type="match status" value="1"/>
</dbReference>
<gene>
    <name evidence="3" type="ORF">METZ01_LOCUS118087</name>
</gene>
<accession>A0A381XLU7</accession>
<sequence>MGVSRRELIRMDAEEVAAFIDEQKSLQVACIGDDGWPHLTTLWFAIVDSCLAFGTYSRSQKIMNLRRNPRISVLLEDGLIYEELRGVMIKGRAVLVDEPDSVQRYARAIMERNQPDVDVEHLDEVARHWAAKRTVVVVEPDETVSWDHTK</sequence>
<dbReference type="InterPro" id="IPR012349">
    <property type="entry name" value="Split_barrel_FMN-bd"/>
</dbReference>
<dbReference type="GO" id="GO:0070967">
    <property type="term" value="F:coenzyme F420 binding"/>
    <property type="evidence" value="ECO:0007669"/>
    <property type="project" value="TreeGrafter"/>
</dbReference>
<dbReference type="GO" id="GO:0016627">
    <property type="term" value="F:oxidoreductase activity, acting on the CH-CH group of donors"/>
    <property type="evidence" value="ECO:0007669"/>
    <property type="project" value="TreeGrafter"/>
</dbReference>